<name>A0A645A360_9ZZZZ</name>
<dbReference type="PANTHER" id="PTHR42781">
    <property type="entry name" value="SPERMIDINE/PUTRESCINE IMPORT ATP-BINDING PROTEIN POTA"/>
    <property type="match status" value="1"/>
</dbReference>
<feature type="domain" description="ABC transporter" evidence="4">
    <location>
        <begin position="6"/>
        <end position="225"/>
    </location>
</feature>
<reference evidence="5" key="1">
    <citation type="submission" date="2019-08" db="EMBL/GenBank/DDBJ databases">
        <authorList>
            <person name="Kucharzyk K."/>
            <person name="Murdoch R.W."/>
            <person name="Higgins S."/>
            <person name="Loffler F."/>
        </authorList>
    </citation>
    <scope>NUCLEOTIDE SEQUENCE</scope>
</reference>
<dbReference type="InterPro" id="IPR050093">
    <property type="entry name" value="ABC_SmlMolc_Importer"/>
</dbReference>
<gene>
    <name evidence="5" type="primary">potA_25</name>
    <name evidence="5" type="ORF">SDC9_91979</name>
</gene>
<dbReference type="InterPro" id="IPR017871">
    <property type="entry name" value="ABC_transporter-like_CS"/>
</dbReference>
<proteinExistence type="predicted"/>
<dbReference type="SMART" id="SM00382">
    <property type="entry name" value="AAA"/>
    <property type="match status" value="1"/>
</dbReference>
<sequence>MKQDVLKVDALTKYYDAHQVINHLSFRIRRGQRVALYAPSGAGKTTLIKILAGLETYDGGRFEFNDATPMTIFQEPRLFAYMTVEENILLPFRLHKITPSSEMWQYYQRWLDVCELSIYTHHFPWQLSGGMKQKVALIRGLLGRPAFVMMDEPFQSIGQESKKVIIEHIQATQPELTLLFVTHIAAEVPMLADSVLYFQEDILENPLEIAAADFQLALPGVAAAPLQRTNR</sequence>
<dbReference type="GO" id="GO:0005524">
    <property type="term" value="F:ATP binding"/>
    <property type="evidence" value="ECO:0007669"/>
    <property type="project" value="UniProtKB-KW"/>
</dbReference>
<dbReference type="PANTHER" id="PTHR42781:SF4">
    <property type="entry name" value="SPERMIDINE_PUTRESCINE IMPORT ATP-BINDING PROTEIN POTA"/>
    <property type="match status" value="1"/>
</dbReference>
<comment type="caution">
    <text evidence="5">The sequence shown here is derived from an EMBL/GenBank/DDBJ whole genome shotgun (WGS) entry which is preliminary data.</text>
</comment>
<evidence type="ECO:0000313" key="5">
    <source>
        <dbReference type="EMBL" id="MPM45293.1"/>
    </source>
</evidence>
<evidence type="ECO:0000256" key="1">
    <source>
        <dbReference type="ARBA" id="ARBA00022448"/>
    </source>
</evidence>
<accession>A0A645A360</accession>
<organism evidence="5">
    <name type="scientific">bioreactor metagenome</name>
    <dbReference type="NCBI Taxonomy" id="1076179"/>
    <lineage>
        <taxon>unclassified sequences</taxon>
        <taxon>metagenomes</taxon>
        <taxon>ecological metagenomes</taxon>
    </lineage>
</organism>
<evidence type="ECO:0000256" key="2">
    <source>
        <dbReference type="ARBA" id="ARBA00022741"/>
    </source>
</evidence>
<evidence type="ECO:0000256" key="3">
    <source>
        <dbReference type="ARBA" id="ARBA00022840"/>
    </source>
</evidence>
<dbReference type="SUPFAM" id="SSF52540">
    <property type="entry name" value="P-loop containing nucleoside triphosphate hydrolases"/>
    <property type="match status" value="1"/>
</dbReference>
<dbReference type="PROSITE" id="PS00211">
    <property type="entry name" value="ABC_TRANSPORTER_1"/>
    <property type="match status" value="1"/>
</dbReference>
<dbReference type="InterPro" id="IPR003439">
    <property type="entry name" value="ABC_transporter-like_ATP-bd"/>
</dbReference>
<dbReference type="InterPro" id="IPR027417">
    <property type="entry name" value="P-loop_NTPase"/>
</dbReference>
<keyword evidence="3 5" id="KW-0067">ATP-binding</keyword>
<dbReference type="EMBL" id="VSSQ01010819">
    <property type="protein sequence ID" value="MPM45293.1"/>
    <property type="molecule type" value="Genomic_DNA"/>
</dbReference>
<keyword evidence="2" id="KW-0547">Nucleotide-binding</keyword>
<dbReference type="InterPro" id="IPR003593">
    <property type="entry name" value="AAA+_ATPase"/>
</dbReference>
<dbReference type="GO" id="GO:0016887">
    <property type="term" value="F:ATP hydrolysis activity"/>
    <property type="evidence" value="ECO:0007669"/>
    <property type="project" value="InterPro"/>
</dbReference>
<keyword evidence="1" id="KW-0813">Transport</keyword>
<dbReference type="Pfam" id="PF00005">
    <property type="entry name" value="ABC_tran"/>
    <property type="match status" value="1"/>
</dbReference>
<evidence type="ECO:0000259" key="4">
    <source>
        <dbReference type="PROSITE" id="PS50893"/>
    </source>
</evidence>
<dbReference type="AlphaFoldDB" id="A0A645A360"/>
<protein>
    <submittedName>
        <fullName evidence="5">Spermidine/putrescine import ATP-binding protein PotA</fullName>
    </submittedName>
</protein>
<dbReference type="PROSITE" id="PS50893">
    <property type="entry name" value="ABC_TRANSPORTER_2"/>
    <property type="match status" value="1"/>
</dbReference>
<dbReference type="Gene3D" id="3.40.50.300">
    <property type="entry name" value="P-loop containing nucleotide triphosphate hydrolases"/>
    <property type="match status" value="1"/>
</dbReference>